<gene>
    <name evidence="4" type="ORF">VB776_19430</name>
</gene>
<sequence length="513" mass="58600">MILATFRTFCIGCLLSVSTFTNAQITAGSEQQTATTDTATVTIQQVITPEPTWLIDPKTVEPRLGALQKEIPLTYNTVTHQFVEYFAYRKPSFTKTMLERKGVFFPLYEKYLKKYGLPDELKYLSLIESGLNPKVISRAGAGGLWQFMPKTAKLDFGLKMDEYVDERFDPEKATEAACKYMRQLYNIFGDWHLVLAAYNTGPGNVRRAIRKCNGGQTFWSIYNCLPRETRAYVPQYIGILYMMHHADSHDIYAENIETAIPHDTIVLNTYIDLDKFATLSNINLEEIQKLNPQILTHILPARTRNFQLKLPKSEMAFFRENRQSILDSATKIPSTLIEKVMQTPGVVLASNKNEDTTNTFQQTLASIPNETRTVFTREIVEDDMEDVVINKKPKKTTYIVKKKDNLHQIAEHFDVDVYDIKHWNHLANTTIQPGQKLVIFKESAVSTTVKYARSNQKEKENASKGKVRFHNVQDGDTLWNISQRYGGISIDKLKKLNGIKNNVVKAGMKLRVS</sequence>
<feature type="domain" description="LysM" evidence="3">
    <location>
        <begin position="396"/>
        <end position="439"/>
    </location>
</feature>
<dbReference type="InterPro" id="IPR018392">
    <property type="entry name" value="LysM"/>
</dbReference>
<evidence type="ECO:0000259" key="3">
    <source>
        <dbReference type="PROSITE" id="PS51782"/>
    </source>
</evidence>
<organism evidence="4 5">
    <name type="scientific">Arcicella gelida</name>
    <dbReference type="NCBI Taxonomy" id="2984195"/>
    <lineage>
        <taxon>Bacteria</taxon>
        <taxon>Pseudomonadati</taxon>
        <taxon>Bacteroidota</taxon>
        <taxon>Cytophagia</taxon>
        <taxon>Cytophagales</taxon>
        <taxon>Flectobacillaceae</taxon>
        <taxon>Arcicella</taxon>
    </lineage>
</organism>
<protein>
    <submittedName>
        <fullName evidence="4">Transglycosylase SLT domain-containing protein</fullName>
    </submittedName>
</protein>
<dbReference type="Pfam" id="PF01476">
    <property type="entry name" value="LysM"/>
    <property type="match status" value="2"/>
</dbReference>
<evidence type="ECO:0000313" key="4">
    <source>
        <dbReference type="EMBL" id="MEA5405116.1"/>
    </source>
</evidence>
<comment type="similarity">
    <text evidence="1">Belongs to the transglycosylase Slt family.</text>
</comment>
<dbReference type="InterPro" id="IPR000189">
    <property type="entry name" value="Transglyc_AS"/>
</dbReference>
<dbReference type="PANTHER" id="PTHR33734:SF22">
    <property type="entry name" value="MEMBRANE-BOUND LYTIC MUREIN TRANSGLYCOSYLASE D"/>
    <property type="match status" value="1"/>
</dbReference>
<dbReference type="CDD" id="cd16894">
    <property type="entry name" value="MltD-like"/>
    <property type="match status" value="1"/>
</dbReference>
<feature type="domain" description="LysM" evidence="3">
    <location>
        <begin position="468"/>
        <end position="512"/>
    </location>
</feature>
<dbReference type="Gene3D" id="3.10.350.10">
    <property type="entry name" value="LysM domain"/>
    <property type="match status" value="2"/>
</dbReference>
<dbReference type="EMBL" id="JAYGIL010000030">
    <property type="protein sequence ID" value="MEA5405116.1"/>
    <property type="molecule type" value="Genomic_DNA"/>
</dbReference>
<dbReference type="InterPro" id="IPR036779">
    <property type="entry name" value="LysM_dom_sf"/>
</dbReference>
<feature type="signal peptide" evidence="2">
    <location>
        <begin position="1"/>
        <end position="23"/>
    </location>
</feature>
<dbReference type="SMART" id="SM00257">
    <property type="entry name" value="LysM"/>
    <property type="match status" value="2"/>
</dbReference>
<dbReference type="InterPro" id="IPR008258">
    <property type="entry name" value="Transglycosylase_SLT_dom_1"/>
</dbReference>
<dbReference type="RefSeq" id="WP_323698535.1">
    <property type="nucleotide sequence ID" value="NZ_JAYGIL010000030.1"/>
</dbReference>
<accession>A0ABU5S9S1</accession>
<dbReference type="SUPFAM" id="SSF54106">
    <property type="entry name" value="LysM domain"/>
    <property type="match status" value="2"/>
</dbReference>
<dbReference type="PANTHER" id="PTHR33734">
    <property type="entry name" value="LYSM DOMAIN-CONTAINING GPI-ANCHORED PROTEIN 2"/>
    <property type="match status" value="1"/>
</dbReference>
<dbReference type="Gene3D" id="1.10.530.10">
    <property type="match status" value="1"/>
</dbReference>
<dbReference type="PROSITE" id="PS00922">
    <property type="entry name" value="TRANSGLYCOSYLASE"/>
    <property type="match status" value="1"/>
</dbReference>
<reference evidence="4 5" key="1">
    <citation type="submission" date="2023-12" db="EMBL/GenBank/DDBJ databases">
        <title>Novel species of the genus Arcicella isolated from rivers.</title>
        <authorList>
            <person name="Lu H."/>
        </authorList>
    </citation>
    <scope>NUCLEOTIDE SEQUENCE [LARGE SCALE GENOMIC DNA]</scope>
    <source>
        <strain evidence="4 5">DC2W</strain>
    </source>
</reference>
<keyword evidence="5" id="KW-1185">Reference proteome</keyword>
<dbReference type="Proteomes" id="UP001303899">
    <property type="component" value="Unassembled WGS sequence"/>
</dbReference>
<dbReference type="InterPro" id="IPR023346">
    <property type="entry name" value="Lysozyme-like_dom_sf"/>
</dbReference>
<proteinExistence type="inferred from homology"/>
<evidence type="ECO:0000256" key="1">
    <source>
        <dbReference type="ARBA" id="ARBA00007734"/>
    </source>
</evidence>
<dbReference type="SUPFAM" id="SSF53955">
    <property type="entry name" value="Lysozyme-like"/>
    <property type="match status" value="1"/>
</dbReference>
<evidence type="ECO:0000256" key="2">
    <source>
        <dbReference type="SAM" id="SignalP"/>
    </source>
</evidence>
<feature type="chain" id="PRO_5047023529" evidence="2">
    <location>
        <begin position="24"/>
        <end position="513"/>
    </location>
</feature>
<dbReference type="Pfam" id="PF01464">
    <property type="entry name" value="SLT"/>
    <property type="match status" value="1"/>
</dbReference>
<comment type="caution">
    <text evidence="4">The sequence shown here is derived from an EMBL/GenBank/DDBJ whole genome shotgun (WGS) entry which is preliminary data.</text>
</comment>
<dbReference type="PROSITE" id="PS51782">
    <property type="entry name" value="LYSM"/>
    <property type="match status" value="2"/>
</dbReference>
<dbReference type="CDD" id="cd00118">
    <property type="entry name" value="LysM"/>
    <property type="match status" value="2"/>
</dbReference>
<keyword evidence="2" id="KW-0732">Signal</keyword>
<name>A0ABU5S9S1_9BACT</name>
<evidence type="ECO:0000313" key="5">
    <source>
        <dbReference type="Proteomes" id="UP001303899"/>
    </source>
</evidence>